<dbReference type="InterPro" id="IPR049560">
    <property type="entry name" value="MeTrfase_RsmB-F_NOP2_cat"/>
</dbReference>
<evidence type="ECO:0000313" key="7">
    <source>
        <dbReference type="EMBL" id="KAF7683067.1"/>
    </source>
</evidence>
<keyword evidence="3 5" id="KW-0949">S-adenosyl-L-methionine</keyword>
<dbReference type="Proteomes" id="UP001516464">
    <property type="component" value="Unassembled WGS sequence"/>
</dbReference>
<dbReference type="InterPro" id="IPR029063">
    <property type="entry name" value="SAM-dependent_MTases_sf"/>
</dbReference>
<accession>A0ABQ7HY19</accession>
<evidence type="ECO:0000259" key="6">
    <source>
        <dbReference type="PROSITE" id="PS51686"/>
    </source>
</evidence>
<dbReference type="PANTHER" id="PTHR22807">
    <property type="entry name" value="NOP2 YEAST -RELATED NOL1/NOP2/FMU SUN DOMAIN-CONTAINING"/>
    <property type="match status" value="1"/>
</dbReference>
<keyword evidence="2 5" id="KW-0808">Transferase</keyword>
<dbReference type="Gene3D" id="3.40.50.150">
    <property type="entry name" value="Vaccinia Virus protein VP39"/>
    <property type="match status" value="1"/>
</dbReference>
<reference evidence="7 8" key="1">
    <citation type="submission" date="2019-01" db="EMBL/GenBank/DDBJ databases">
        <title>Genomes sequencing and comparative genomics of infectious freshwater microsporidia, Cucumispora dikerogammari and Thelohania contejeani.</title>
        <authorList>
            <person name="Cormier A."/>
            <person name="Giraud I."/>
            <person name="Wattier R."/>
            <person name="Teixeira M."/>
            <person name="Grandjean F."/>
            <person name="Rigaud T."/>
            <person name="Cordaux R."/>
        </authorList>
    </citation>
    <scope>NUCLEOTIDE SEQUENCE [LARGE SCALE GENOMIC DNA]</scope>
    <source>
        <strain evidence="7">T1</strain>
        <tissue evidence="7">Spores</tissue>
    </source>
</reference>
<dbReference type="Pfam" id="PF01189">
    <property type="entry name" value="Methyltr_RsmB-F"/>
    <property type="match status" value="1"/>
</dbReference>
<keyword evidence="1 5" id="KW-0489">Methyltransferase</keyword>
<dbReference type="SUPFAM" id="SSF53335">
    <property type="entry name" value="S-adenosyl-L-methionine-dependent methyltransferases"/>
    <property type="match status" value="1"/>
</dbReference>
<gene>
    <name evidence="7" type="primary">Nsun5</name>
    <name evidence="7" type="ORF">TCON_1719</name>
</gene>
<dbReference type="PANTHER" id="PTHR22807:SF4">
    <property type="entry name" value="28S RRNA (CYTOSINE-C(5))-METHYLTRANSFERASE"/>
    <property type="match status" value="1"/>
</dbReference>
<proteinExistence type="inferred from homology"/>
<comment type="caution">
    <text evidence="7">The sequence shown here is derived from an EMBL/GenBank/DDBJ whole genome shotgun (WGS) entry which is preliminary data.</text>
</comment>
<feature type="binding site" evidence="5">
    <location>
        <position position="229"/>
    </location>
    <ligand>
        <name>S-adenosyl-L-methionine</name>
        <dbReference type="ChEBI" id="CHEBI:59789"/>
    </ligand>
</feature>
<keyword evidence="8" id="KW-1185">Reference proteome</keyword>
<keyword evidence="4 5" id="KW-0694">RNA-binding</keyword>
<feature type="domain" description="SAM-dependent MTase RsmB/NOP-type" evidence="6">
    <location>
        <begin position="85"/>
        <end position="360"/>
    </location>
</feature>
<name>A0ABQ7HY19_9MICR</name>
<evidence type="ECO:0000256" key="5">
    <source>
        <dbReference type="PROSITE-ProRule" id="PRU01023"/>
    </source>
</evidence>
<feature type="binding site" evidence="5">
    <location>
        <position position="202"/>
    </location>
    <ligand>
        <name>S-adenosyl-L-methionine</name>
        <dbReference type="ChEBI" id="CHEBI:59789"/>
    </ligand>
</feature>
<evidence type="ECO:0000256" key="3">
    <source>
        <dbReference type="ARBA" id="ARBA00022691"/>
    </source>
</evidence>
<feature type="active site" description="Nucleophile" evidence="5">
    <location>
        <position position="294"/>
    </location>
</feature>
<protein>
    <submittedName>
        <fullName evidence="7">28S rRNA (Cytosine-C(5))-methyltransferase</fullName>
    </submittedName>
</protein>
<evidence type="ECO:0000256" key="4">
    <source>
        <dbReference type="ARBA" id="ARBA00022884"/>
    </source>
</evidence>
<dbReference type="InterPro" id="IPR001678">
    <property type="entry name" value="MeTrfase_RsmB-F_NOP2_dom"/>
</dbReference>
<dbReference type="InterPro" id="IPR023267">
    <property type="entry name" value="RCMT"/>
</dbReference>
<evidence type="ECO:0000256" key="1">
    <source>
        <dbReference type="ARBA" id="ARBA00022603"/>
    </source>
</evidence>
<evidence type="ECO:0000313" key="8">
    <source>
        <dbReference type="Proteomes" id="UP001516464"/>
    </source>
</evidence>
<dbReference type="PRINTS" id="PR02008">
    <property type="entry name" value="RCMTFAMILY"/>
</dbReference>
<feature type="binding site" evidence="5">
    <location>
        <position position="247"/>
    </location>
    <ligand>
        <name>S-adenosyl-L-methionine</name>
        <dbReference type="ChEBI" id="CHEBI:59789"/>
    </ligand>
</feature>
<dbReference type="EMBL" id="SBIQ01000134">
    <property type="protein sequence ID" value="KAF7683067.1"/>
    <property type="molecule type" value="Genomic_DNA"/>
</dbReference>
<dbReference type="PROSITE" id="PS51686">
    <property type="entry name" value="SAM_MT_RSMB_NOP"/>
    <property type="match status" value="1"/>
</dbReference>
<organism evidence="7 8">
    <name type="scientific">Astathelohania contejeani</name>
    <dbReference type="NCBI Taxonomy" id="164912"/>
    <lineage>
        <taxon>Eukaryota</taxon>
        <taxon>Fungi</taxon>
        <taxon>Fungi incertae sedis</taxon>
        <taxon>Microsporidia</taxon>
        <taxon>Astathelohaniidae</taxon>
        <taxon>Astathelohania</taxon>
    </lineage>
</organism>
<feature type="binding site" evidence="5">
    <location>
        <begin position="178"/>
        <end position="184"/>
    </location>
    <ligand>
        <name>S-adenosyl-L-methionine</name>
        <dbReference type="ChEBI" id="CHEBI:59789"/>
    </ligand>
</feature>
<comment type="similarity">
    <text evidence="5">Belongs to the class I-like SAM-binding methyltransferase superfamily. RsmB/NOP family.</text>
</comment>
<sequence length="361" mass="41574">MPSNEFYTKCANILKRVLERNSNLKKECYRTTSYAHYYPVLRSIINNKLVLSKAIQEAGFNTRNKYLSLVYAYEVLINNSDSINGVPINKGVLQRLRSVFRGSTQKKFIRINTLKGDRRDLADIDCIDTVIPNVYEVTRKVSDHPGYLENKFFIQNLASCFPAFILNPLPGSEVIDACAAPGNKTTHLAAIMENKGMIYAIEKDEQRYKTLQDMILKSGASIVDTQNKDFLTLDPEEYHNVKYILLDPSCTGSGIHDDYKRDEERIRKISEFQKLMLSHAMKFKKVEKIVYSTCSIHEEENEDVVKWALENNTEFLLEEIPDYWAIRGNSQYSFYKDVIRCNKGDGNGTIGFFVALFKRKE</sequence>
<evidence type="ECO:0000256" key="2">
    <source>
        <dbReference type="ARBA" id="ARBA00022679"/>
    </source>
</evidence>